<dbReference type="InterPro" id="IPR010998">
    <property type="entry name" value="Integrase_recombinase_N"/>
</dbReference>
<name>A0ABM7ZBT1_NOSCO</name>
<protein>
    <submittedName>
        <fullName evidence="8">Tyrosine recombinase XerC</fullName>
    </submittedName>
</protein>
<dbReference type="InterPro" id="IPR002104">
    <property type="entry name" value="Integrase_catalytic"/>
</dbReference>
<dbReference type="Pfam" id="PF02899">
    <property type="entry name" value="Phage_int_SAM_1"/>
    <property type="match status" value="1"/>
</dbReference>
<dbReference type="InterPro" id="IPR050090">
    <property type="entry name" value="Tyrosine_recombinase_XerCD"/>
</dbReference>
<proteinExistence type="inferred from homology"/>
<dbReference type="InterPro" id="IPR044068">
    <property type="entry name" value="CB"/>
</dbReference>
<keyword evidence="8" id="KW-0614">Plasmid</keyword>
<evidence type="ECO:0000259" key="7">
    <source>
        <dbReference type="PROSITE" id="PS51900"/>
    </source>
</evidence>
<keyword evidence="3 5" id="KW-0238">DNA-binding</keyword>
<dbReference type="Gene3D" id="1.10.443.10">
    <property type="entry name" value="Intergrase catalytic core"/>
    <property type="match status" value="1"/>
</dbReference>
<geneLocation type="plasmid" evidence="8 9">
    <name>pANSO36B</name>
</geneLocation>
<dbReference type="Gene3D" id="1.10.150.130">
    <property type="match status" value="1"/>
</dbReference>
<evidence type="ECO:0000313" key="9">
    <source>
        <dbReference type="Proteomes" id="UP001055453"/>
    </source>
</evidence>
<evidence type="ECO:0000256" key="3">
    <source>
        <dbReference type="ARBA" id="ARBA00023125"/>
    </source>
</evidence>
<evidence type="ECO:0000256" key="2">
    <source>
        <dbReference type="ARBA" id="ARBA00022908"/>
    </source>
</evidence>
<dbReference type="PROSITE" id="PS51900">
    <property type="entry name" value="CB"/>
    <property type="match status" value="1"/>
</dbReference>
<dbReference type="SUPFAM" id="SSF56349">
    <property type="entry name" value="DNA breaking-rejoining enzymes"/>
    <property type="match status" value="1"/>
</dbReference>
<organism evidence="8 9">
    <name type="scientific">Nostoc cf. commune SO-36</name>
    <dbReference type="NCBI Taxonomy" id="449208"/>
    <lineage>
        <taxon>Bacteria</taxon>
        <taxon>Bacillati</taxon>
        <taxon>Cyanobacteriota</taxon>
        <taxon>Cyanophyceae</taxon>
        <taxon>Nostocales</taxon>
        <taxon>Nostocaceae</taxon>
        <taxon>Nostoc</taxon>
    </lineage>
</organism>
<feature type="domain" description="Tyr recombinase" evidence="6">
    <location>
        <begin position="186"/>
        <end position="372"/>
    </location>
</feature>
<dbReference type="InterPro" id="IPR004107">
    <property type="entry name" value="Integrase_SAM-like_N"/>
</dbReference>
<evidence type="ECO:0000313" key="8">
    <source>
        <dbReference type="EMBL" id="BDI20762.1"/>
    </source>
</evidence>
<accession>A0ABM7ZBT1</accession>
<evidence type="ECO:0000256" key="1">
    <source>
        <dbReference type="ARBA" id="ARBA00008857"/>
    </source>
</evidence>
<dbReference type="PANTHER" id="PTHR30349:SF64">
    <property type="entry name" value="PROPHAGE INTEGRASE INTD-RELATED"/>
    <property type="match status" value="1"/>
</dbReference>
<evidence type="ECO:0000259" key="6">
    <source>
        <dbReference type="PROSITE" id="PS51898"/>
    </source>
</evidence>
<keyword evidence="4" id="KW-0233">DNA recombination</keyword>
<gene>
    <name evidence="8" type="primary">xerC_2</name>
    <name evidence="8" type="ORF">ANSO36C_65640</name>
</gene>
<evidence type="ECO:0000256" key="5">
    <source>
        <dbReference type="PROSITE-ProRule" id="PRU01248"/>
    </source>
</evidence>
<dbReference type="EMBL" id="AP025734">
    <property type="protein sequence ID" value="BDI20762.1"/>
    <property type="molecule type" value="Genomic_DNA"/>
</dbReference>
<dbReference type="InterPro" id="IPR013762">
    <property type="entry name" value="Integrase-like_cat_sf"/>
</dbReference>
<feature type="domain" description="Core-binding (CB)" evidence="7">
    <location>
        <begin position="61"/>
        <end position="165"/>
    </location>
</feature>
<reference evidence="8" key="1">
    <citation type="submission" date="2022-04" db="EMBL/GenBank/DDBJ databases">
        <title>Complete genome sequence of a cyanobacterium, Nostoc sp. SO-36, isolated in Antarctica.</title>
        <authorList>
            <person name="Kanesaki Y."/>
            <person name="Effendi D."/>
            <person name="Sakamoto T."/>
            <person name="Ohtani S."/>
            <person name="Awai K."/>
        </authorList>
    </citation>
    <scope>NUCLEOTIDE SEQUENCE</scope>
    <source>
        <strain evidence="8">SO-36</strain>
        <plasmid evidence="8">pANSO36B</plasmid>
    </source>
</reference>
<dbReference type="Proteomes" id="UP001055453">
    <property type="component" value="Plasmid pANSO36B"/>
</dbReference>
<dbReference type="RefSeq" id="WP_251960886.1">
    <property type="nucleotide sequence ID" value="NZ_AP025734.1"/>
</dbReference>
<dbReference type="PROSITE" id="PS51898">
    <property type="entry name" value="TYR_RECOMBINASE"/>
    <property type="match status" value="1"/>
</dbReference>
<keyword evidence="2" id="KW-0229">DNA integration</keyword>
<dbReference type="Pfam" id="PF00589">
    <property type="entry name" value="Phage_integrase"/>
    <property type="match status" value="1"/>
</dbReference>
<dbReference type="PANTHER" id="PTHR30349">
    <property type="entry name" value="PHAGE INTEGRASE-RELATED"/>
    <property type="match status" value="1"/>
</dbReference>
<evidence type="ECO:0000256" key="4">
    <source>
        <dbReference type="ARBA" id="ARBA00023172"/>
    </source>
</evidence>
<keyword evidence="9" id="KW-1185">Reference proteome</keyword>
<dbReference type="InterPro" id="IPR011010">
    <property type="entry name" value="DNA_brk_join_enz"/>
</dbReference>
<comment type="similarity">
    <text evidence="1">Belongs to the 'phage' integrase family.</text>
</comment>
<sequence>MEDLSRQSECSRANRERIGLISKTPIFALNAMSDTPYFPWRASPKANDDTGFDDAVESLKKSLSAPIERYFVATEDERDVIALMLANIRAPSTRREYQKDLRKFFVAMTGIEPNSDSVLEFLHLTEKRAVAVVLKYKAKLLAIGLKEATVNRRLSSIKSLVKFARKLGVCSYTLLNVELEKVKAYRDTTGVDAQSINSVIQLIERSTVHGQRDYALLRLLWENLLRRNEVSQLNIKDFDPHESRLRILGKGQGTNDEWVKLSVATVNAICDWLQVRGNITASSPLFIALDNRSKGHRLTGDGIRKIVVNYFDAAGVKKLMSPHRIRHSGITTLLEATEGDVRKTQKVSRHVKLDVLIQYDDNRKKGQSEMTNLLADMID</sequence>